<protein>
    <submittedName>
        <fullName evidence="1">Helix-turn-helix domain-containing protein</fullName>
    </submittedName>
</protein>
<gene>
    <name evidence="1" type="ORF">D5018_21530</name>
</gene>
<sequence length="129" mass="14816">MKRVVALSEFEIETLKEAVAHHPKHRSRTRAHAFLLSNKKFSIKQIADIFEVCEVTISNWITAWYEQGISSLFDDKRSGRPSIYSQEEALLLKSFVDEEPHQLKRAQSLLQNSTGKECSLGTIKRTIKN</sequence>
<evidence type="ECO:0000313" key="1">
    <source>
        <dbReference type="EMBL" id="RLV57638.1"/>
    </source>
</evidence>
<name>A0A3L8PT81_9GAMM</name>
<organism evidence="1 2">
    <name type="scientific">Parashewanella curva</name>
    <dbReference type="NCBI Taxonomy" id="2338552"/>
    <lineage>
        <taxon>Bacteria</taxon>
        <taxon>Pseudomonadati</taxon>
        <taxon>Pseudomonadota</taxon>
        <taxon>Gammaproteobacteria</taxon>
        <taxon>Alteromonadales</taxon>
        <taxon>Shewanellaceae</taxon>
        <taxon>Parashewanella</taxon>
    </lineage>
</organism>
<keyword evidence="2" id="KW-1185">Reference proteome</keyword>
<proteinExistence type="predicted"/>
<comment type="caution">
    <text evidence="1">The sequence shown here is derived from an EMBL/GenBank/DDBJ whole genome shotgun (WGS) entry which is preliminary data.</text>
</comment>
<dbReference type="Pfam" id="PF13565">
    <property type="entry name" value="HTH_32"/>
    <property type="match status" value="1"/>
</dbReference>
<evidence type="ECO:0000313" key="2">
    <source>
        <dbReference type="Proteomes" id="UP000281474"/>
    </source>
</evidence>
<reference evidence="1 2" key="1">
    <citation type="submission" date="2018-09" db="EMBL/GenBank/DDBJ databases">
        <title>Phylogeny of the Shewanellaceae, and recommendation for two new genera, Pseudoshewanella and Parashewanella.</title>
        <authorList>
            <person name="Wang G."/>
        </authorList>
    </citation>
    <scope>NUCLEOTIDE SEQUENCE [LARGE SCALE GENOMIC DNA]</scope>
    <source>
        <strain evidence="1 2">C51</strain>
    </source>
</reference>
<dbReference type="RefSeq" id="WP_133309383.1">
    <property type="nucleotide sequence ID" value="NZ_ML014980.1"/>
</dbReference>
<dbReference type="SUPFAM" id="SSF46689">
    <property type="entry name" value="Homeodomain-like"/>
    <property type="match status" value="1"/>
</dbReference>
<dbReference type="EMBL" id="QZEI01000231">
    <property type="protein sequence ID" value="RLV57638.1"/>
    <property type="molecule type" value="Genomic_DNA"/>
</dbReference>
<dbReference type="InterPro" id="IPR009057">
    <property type="entry name" value="Homeodomain-like_sf"/>
</dbReference>
<dbReference type="Proteomes" id="UP000281474">
    <property type="component" value="Unassembled WGS sequence"/>
</dbReference>
<accession>A0A3L8PT81</accession>
<feature type="non-terminal residue" evidence="1">
    <location>
        <position position="129"/>
    </location>
</feature>
<dbReference type="AlphaFoldDB" id="A0A3L8PT81"/>
<dbReference type="OrthoDB" id="6198636at2"/>